<dbReference type="EMBL" id="BBNO01000009">
    <property type="protein sequence ID" value="GAO11994.1"/>
    <property type="molecule type" value="Genomic_DNA"/>
</dbReference>
<accession>A0A0P4RFQ2</accession>
<dbReference type="InterPro" id="IPR026988">
    <property type="entry name" value="YaaC-like"/>
</dbReference>
<dbReference type="GO" id="GO:0008168">
    <property type="term" value="F:methyltransferase activity"/>
    <property type="evidence" value="ECO:0007669"/>
    <property type="project" value="UniProtKB-KW"/>
</dbReference>
<evidence type="ECO:0000313" key="2">
    <source>
        <dbReference type="Proteomes" id="UP000048965"/>
    </source>
</evidence>
<reference evidence="2" key="1">
    <citation type="submission" date="2014-09" db="EMBL/GenBank/DDBJ databases">
        <title>Whole genome shotgun sequence of Streptomyces sp. NBRC 110027.</title>
        <authorList>
            <person name="Komaki H."/>
            <person name="Ichikawa N."/>
            <person name="Katano-Makiyama Y."/>
            <person name="Hosoyama A."/>
            <person name="Hashimoto M."/>
            <person name="Uohara A."/>
            <person name="Kitahashi Y."/>
            <person name="Ohji S."/>
            <person name="Kimura A."/>
            <person name="Yamazoe A."/>
            <person name="Igarashi Y."/>
            <person name="Fujita N."/>
        </authorList>
    </citation>
    <scope>NUCLEOTIDE SEQUENCE [LARGE SCALE GENOMIC DNA]</scope>
    <source>
        <strain evidence="2">NBRC 110027</strain>
    </source>
</reference>
<organism evidence="1 2">
    <name type="scientific">Streptomyces lydicamycinicus</name>
    <dbReference type="NCBI Taxonomy" id="1546107"/>
    <lineage>
        <taxon>Bacteria</taxon>
        <taxon>Bacillati</taxon>
        <taxon>Actinomycetota</taxon>
        <taxon>Actinomycetes</taxon>
        <taxon>Kitasatosporales</taxon>
        <taxon>Streptomycetaceae</taxon>
        <taxon>Streptomyces</taxon>
    </lineage>
</organism>
<name>A0A0P4RFQ2_9ACTN</name>
<dbReference type="Proteomes" id="UP000048965">
    <property type="component" value="Unassembled WGS sequence"/>
</dbReference>
<keyword evidence="1" id="KW-0489">Methyltransferase</keyword>
<evidence type="ECO:0000313" key="1">
    <source>
        <dbReference type="EMBL" id="GAO11994.1"/>
    </source>
</evidence>
<dbReference type="AlphaFoldDB" id="A0A0P4RFQ2"/>
<keyword evidence="1" id="KW-0808">Transferase</keyword>
<reference evidence="1 2" key="2">
    <citation type="journal article" date="2015" name="Stand. Genomic Sci.">
        <title>Draft genome sequence of marine-derived Streptomyces sp. TP-A0598, a producer of anti-MRSA antibiotic lydicamycins.</title>
        <authorList>
            <person name="Komaki H."/>
            <person name="Ichikawa N."/>
            <person name="Hosoyama A."/>
            <person name="Fujita N."/>
            <person name="Igarashi Y."/>
        </authorList>
    </citation>
    <scope>NUCLEOTIDE SEQUENCE [LARGE SCALE GENOMIC DNA]</scope>
    <source>
        <strain evidence="1 2">NBRC 110027</strain>
    </source>
</reference>
<dbReference type="GO" id="GO:0032259">
    <property type="term" value="P:methylation"/>
    <property type="evidence" value="ECO:0007669"/>
    <property type="project" value="UniProtKB-KW"/>
</dbReference>
<protein>
    <submittedName>
        <fullName evidence="1">Precorrin-6Y C5,15-methyltransferase</fullName>
    </submittedName>
</protein>
<keyword evidence="2" id="KW-1185">Reference proteome</keyword>
<proteinExistence type="predicted"/>
<gene>
    <name evidence="1" type="primary">cobL</name>
    <name evidence="1" type="ORF">TPA0598_09_02850</name>
</gene>
<comment type="caution">
    <text evidence="1">The sequence shown here is derived from an EMBL/GenBank/DDBJ whole genome shotgun (WGS) entry which is preliminary data.</text>
</comment>
<sequence>MTYGYARGRHFLPVLSPMDRELHPLMAWWAVLYTLSILARYQPAAGVKLISLDDSHHAAPIERLLERCGSSPVDTEPRPRIRRRYVGARQCAICCRAVAGRAIMGA</sequence>
<dbReference type="Pfam" id="PF14175">
    <property type="entry name" value="YaaC"/>
    <property type="match status" value="1"/>
</dbReference>
<dbReference type="RefSeq" id="WP_042160601.1">
    <property type="nucleotide sequence ID" value="NZ_BBNO01000009.1"/>
</dbReference>